<evidence type="ECO:0000256" key="5">
    <source>
        <dbReference type="SAM" id="SignalP"/>
    </source>
</evidence>
<reference evidence="8" key="1">
    <citation type="submission" date="2011-08" db="EMBL/GenBank/DDBJ databases">
        <authorList>
            <person name="Rombauts S."/>
        </authorList>
    </citation>
    <scope>NUCLEOTIDE SEQUENCE</scope>
    <source>
        <strain evidence="8">London</strain>
    </source>
</reference>
<dbReference type="STRING" id="32264.T1K8E6"/>
<dbReference type="PANTHER" id="PTHR11610">
    <property type="entry name" value="LIPASE"/>
    <property type="match status" value="1"/>
</dbReference>
<dbReference type="GO" id="GO:0016298">
    <property type="term" value="F:lipase activity"/>
    <property type="evidence" value="ECO:0007669"/>
    <property type="project" value="InterPro"/>
</dbReference>
<dbReference type="OMA" id="PQGRICI"/>
<dbReference type="InterPro" id="IPR029058">
    <property type="entry name" value="AB_hydrolase_fold"/>
</dbReference>
<protein>
    <recommendedName>
        <fullName evidence="6">Lipase domain-containing protein</fullName>
    </recommendedName>
</protein>
<accession>T1K8E6</accession>
<name>T1K8E6_TETUR</name>
<dbReference type="SUPFAM" id="SSF53474">
    <property type="entry name" value="alpha/beta-Hydrolases"/>
    <property type="match status" value="1"/>
</dbReference>
<evidence type="ECO:0000256" key="1">
    <source>
        <dbReference type="ARBA" id="ARBA00004613"/>
    </source>
</evidence>
<organism evidence="7 8">
    <name type="scientific">Tetranychus urticae</name>
    <name type="common">Two-spotted spider mite</name>
    <dbReference type="NCBI Taxonomy" id="32264"/>
    <lineage>
        <taxon>Eukaryota</taxon>
        <taxon>Metazoa</taxon>
        <taxon>Ecdysozoa</taxon>
        <taxon>Arthropoda</taxon>
        <taxon>Chelicerata</taxon>
        <taxon>Arachnida</taxon>
        <taxon>Acari</taxon>
        <taxon>Acariformes</taxon>
        <taxon>Trombidiformes</taxon>
        <taxon>Prostigmata</taxon>
        <taxon>Eleutherengona</taxon>
        <taxon>Raphignathae</taxon>
        <taxon>Tetranychoidea</taxon>
        <taxon>Tetranychidae</taxon>
        <taxon>Tetranychus</taxon>
    </lineage>
</organism>
<evidence type="ECO:0000256" key="2">
    <source>
        <dbReference type="ARBA" id="ARBA00010701"/>
    </source>
</evidence>
<dbReference type="OrthoDB" id="199913at2759"/>
<keyword evidence="8" id="KW-1185">Reference proteome</keyword>
<reference evidence="7" key="2">
    <citation type="submission" date="2015-06" db="UniProtKB">
        <authorList>
            <consortium name="EnsemblMetazoa"/>
        </authorList>
    </citation>
    <scope>IDENTIFICATION</scope>
</reference>
<feature type="signal peptide" evidence="5">
    <location>
        <begin position="1"/>
        <end position="23"/>
    </location>
</feature>
<dbReference type="Pfam" id="PF00151">
    <property type="entry name" value="Lipase"/>
    <property type="match status" value="1"/>
</dbReference>
<sequence length="360" mass="39874">MVKFARLSFFLFSLAALVSPIFGQDYSAYLNNRIFQPCMKPVCYDDVGCFQPFKLQAYLGLPPVAACPQPPDELGVEFKVMRYNNSYEFFNLFGISPNSSVAYVIPGYRSEHTELFNMELVDGLLKHYDQIVLVRWDLGANPSLLFDIPVTRYNKFLAAANSEAVGRIIGNSIDFIVNNRSINPDNITLVGHGLGGNTIHFAADWIKEKYNLTVGKAVVLDPDAIPFYFSNKKISGKGDAKIVDVIHSTFVAPVPVLGQRFAGNTKTGALTPTGDSDYFINFPDSWNDQPGCDGLEFCSSHFSIMTFAASLHGCRFETKPCSSNIFQRFTSKEVGLDSSQTGPQGRICIKVSEKPIKRCS</sequence>
<dbReference type="Proteomes" id="UP000015104">
    <property type="component" value="Unassembled WGS sequence"/>
</dbReference>
<feature type="chain" id="PRO_5004591223" description="Lipase domain-containing protein" evidence="5">
    <location>
        <begin position="24"/>
        <end position="360"/>
    </location>
</feature>
<comment type="similarity">
    <text evidence="2 4">Belongs to the AB hydrolase superfamily. Lipase family.</text>
</comment>
<proteinExistence type="inferred from homology"/>
<dbReference type="AlphaFoldDB" id="T1K8E6"/>
<dbReference type="Gene3D" id="3.40.50.1820">
    <property type="entry name" value="alpha/beta hydrolase"/>
    <property type="match status" value="1"/>
</dbReference>
<evidence type="ECO:0000313" key="8">
    <source>
        <dbReference type="Proteomes" id="UP000015104"/>
    </source>
</evidence>
<dbReference type="KEGG" id="tut:107361881"/>
<evidence type="ECO:0000256" key="3">
    <source>
        <dbReference type="ARBA" id="ARBA00022525"/>
    </source>
</evidence>
<evidence type="ECO:0000313" key="7">
    <source>
        <dbReference type="EnsemblMetazoa" id="tetur07g01060.1"/>
    </source>
</evidence>
<evidence type="ECO:0000259" key="6">
    <source>
        <dbReference type="Pfam" id="PF00151"/>
    </source>
</evidence>
<dbReference type="GO" id="GO:0016042">
    <property type="term" value="P:lipid catabolic process"/>
    <property type="evidence" value="ECO:0007669"/>
    <property type="project" value="TreeGrafter"/>
</dbReference>
<dbReference type="EMBL" id="CAEY01001874">
    <property type="status" value="NOT_ANNOTATED_CDS"/>
    <property type="molecule type" value="Genomic_DNA"/>
</dbReference>
<keyword evidence="3" id="KW-0964">Secreted</keyword>
<dbReference type="GO" id="GO:0005615">
    <property type="term" value="C:extracellular space"/>
    <property type="evidence" value="ECO:0007669"/>
    <property type="project" value="TreeGrafter"/>
</dbReference>
<dbReference type="InterPro" id="IPR013818">
    <property type="entry name" value="Lipase"/>
</dbReference>
<dbReference type="PANTHER" id="PTHR11610:SF178">
    <property type="entry name" value="LIPASE MEMBER H-A-LIKE PROTEIN"/>
    <property type="match status" value="1"/>
</dbReference>
<dbReference type="InterPro" id="IPR000734">
    <property type="entry name" value="TAG_lipase"/>
</dbReference>
<feature type="domain" description="Lipase" evidence="6">
    <location>
        <begin position="155"/>
        <end position="296"/>
    </location>
</feature>
<dbReference type="HOGENOM" id="CLU_770143_0_0_1"/>
<evidence type="ECO:0000256" key="4">
    <source>
        <dbReference type="RuleBase" id="RU004262"/>
    </source>
</evidence>
<gene>
    <name evidence="7" type="primary">107361881</name>
</gene>
<keyword evidence="5" id="KW-0732">Signal</keyword>
<comment type="subcellular location">
    <subcellularLocation>
        <location evidence="1">Secreted</location>
    </subcellularLocation>
</comment>
<dbReference type="EnsemblMetazoa" id="tetur07g01060.1">
    <property type="protein sequence ID" value="tetur07g01060.1"/>
    <property type="gene ID" value="tetur07g01060"/>
</dbReference>